<feature type="domain" description="Methyltransferase type 11" evidence="1">
    <location>
        <begin position="54"/>
        <end position="140"/>
    </location>
</feature>
<gene>
    <name evidence="2" type="ORF">JQM67_01990</name>
</gene>
<evidence type="ECO:0000313" key="3">
    <source>
        <dbReference type="Proteomes" id="UP001299220"/>
    </source>
</evidence>
<keyword evidence="2" id="KW-0489">Methyltransferase</keyword>
<comment type="caution">
    <text evidence="2">The sequence shown here is derived from an EMBL/GenBank/DDBJ whole genome shotgun (WGS) entry which is preliminary data.</text>
</comment>
<reference evidence="2 3" key="1">
    <citation type="submission" date="2020-12" db="EMBL/GenBank/DDBJ databases">
        <title>Whole genome sequences of gut porcine anaerobes.</title>
        <authorList>
            <person name="Kubasova T."/>
            <person name="Jahodarova E."/>
            <person name="Rychlik I."/>
        </authorList>
    </citation>
    <scope>NUCLEOTIDE SEQUENCE [LARGE SCALE GENOMIC DNA]</scope>
    <source>
        <strain evidence="2 3">An867</strain>
    </source>
</reference>
<dbReference type="PANTHER" id="PTHR43460:SF1">
    <property type="entry name" value="METHYLTRANSFERASE TYPE 11 DOMAIN-CONTAINING PROTEIN"/>
    <property type="match status" value="1"/>
</dbReference>
<dbReference type="SUPFAM" id="SSF53335">
    <property type="entry name" value="S-adenosyl-L-methionine-dependent methyltransferases"/>
    <property type="match status" value="1"/>
</dbReference>
<name>A0ABS9CN97_9FIRM</name>
<dbReference type="GO" id="GO:0008168">
    <property type="term" value="F:methyltransferase activity"/>
    <property type="evidence" value="ECO:0007669"/>
    <property type="project" value="UniProtKB-KW"/>
</dbReference>
<dbReference type="Pfam" id="PF08241">
    <property type="entry name" value="Methyltransf_11"/>
    <property type="match status" value="1"/>
</dbReference>
<dbReference type="InterPro" id="IPR052939">
    <property type="entry name" value="23S_rRNA_MeTrnsfrase_RlmA"/>
</dbReference>
<dbReference type="Gene3D" id="3.40.50.150">
    <property type="entry name" value="Vaccinia Virus protein VP39"/>
    <property type="match status" value="1"/>
</dbReference>
<evidence type="ECO:0000259" key="1">
    <source>
        <dbReference type="Pfam" id="PF08241"/>
    </source>
</evidence>
<dbReference type="EMBL" id="JAFBIT010000001">
    <property type="protein sequence ID" value="MCF2651379.1"/>
    <property type="molecule type" value="Genomic_DNA"/>
</dbReference>
<organism evidence="2 3">
    <name type="scientific">Anaeromassilibacillus senegalensis</name>
    <dbReference type="NCBI Taxonomy" id="1673717"/>
    <lineage>
        <taxon>Bacteria</taxon>
        <taxon>Bacillati</taxon>
        <taxon>Bacillota</taxon>
        <taxon>Clostridia</taxon>
        <taxon>Eubacteriales</taxon>
        <taxon>Acutalibacteraceae</taxon>
        <taxon>Anaeromassilibacillus</taxon>
    </lineage>
</organism>
<proteinExistence type="predicted"/>
<keyword evidence="3" id="KW-1185">Reference proteome</keyword>
<dbReference type="Proteomes" id="UP001299220">
    <property type="component" value="Unassembled WGS sequence"/>
</dbReference>
<sequence length="251" mass="28974">MTNEEKRALWKREEALTMTGWDFSHIADRYTEGRLPWDYHAKVLDFLKPESRLLDMGTGGGEFLLSLRHPFRLTSVTEAWEPNVRLCEKKLAPLGITVRQSVDGEPLPYDDAQFDLVLNRHESYDIGEVRRVLKPGGYFITQQVGGSNSLWLRQVLCGENTSIPAFNLENEIPRFQAAGFSINYKNQCYTTDRFFDTGALVWYAKALPWEFGTFSVDGCFEQLLRLDALREKQGYIPSVQHRFILIARKKK</sequence>
<protein>
    <submittedName>
        <fullName evidence="2">Class I SAM-dependent methyltransferase</fullName>
    </submittedName>
</protein>
<dbReference type="PANTHER" id="PTHR43460">
    <property type="entry name" value="METHYLTRANSFERASE"/>
    <property type="match status" value="1"/>
</dbReference>
<accession>A0ABS9CN97</accession>
<dbReference type="InterPro" id="IPR029063">
    <property type="entry name" value="SAM-dependent_MTases_sf"/>
</dbReference>
<dbReference type="RefSeq" id="WP_235322339.1">
    <property type="nucleotide sequence ID" value="NZ_JAFBIT010000001.1"/>
</dbReference>
<dbReference type="InterPro" id="IPR013216">
    <property type="entry name" value="Methyltransf_11"/>
</dbReference>
<evidence type="ECO:0000313" key="2">
    <source>
        <dbReference type="EMBL" id="MCF2651379.1"/>
    </source>
</evidence>
<dbReference type="GO" id="GO:0032259">
    <property type="term" value="P:methylation"/>
    <property type="evidence" value="ECO:0007669"/>
    <property type="project" value="UniProtKB-KW"/>
</dbReference>
<dbReference type="CDD" id="cd02440">
    <property type="entry name" value="AdoMet_MTases"/>
    <property type="match status" value="1"/>
</dbReference>
<keyword evidence="2" id="KW-0808">Transferase</keyword>